<keyword evidence="1" id="KW-0732">Signal</keyword>
<organism evidence="2 3">
    <name type="scientific">Shewanella algidipiscicola</name>
    <dbReference type="NCBI Taxonomy" id="614070"/>
    <lineage>
        <taxon>Bacteria</taxon>
        <taxon>Pseudomonadati</taxon>
        <taxon>Pseudomonadota</taxon>
        <taxon>Gammaproteobacteria</taxon>
        <taxon>Alteromonadales</taxon>
        <taxon>Shewanellaceae</taxon>
        <taxon>Shewanella</taxon>
    </lineage>
</organism>
<evidence type="ECO:0000256" key="1">
    <source>
        <dbReference type="SAM" id="SignalP"/>
    </source>
</evidence>
<evidence type="ECO:0000313" key="3">
    <source>
        <dbReference type="Proteomes" id="UP000761574"/>
    </source>
</evidence>
<dbReference type="RefSeq" id="WP_119978079.1">
    <property type="nucleotide sequence ID" value="NZ_BPFB01000018.1"/>
</dbReference>
<comment type="caution">
    <text evidence="2">The sequence shown here is derived from an EMBL/GenBank/DDBJ whole genome shotgun (WGS) entry which is preliminary data.</text>
</comment>
<gene>
    <name evidence="2" type="ORF">TUM4630_18390</name>
</gene>
<feature type="signal peptide" evidence="1">
    <location>
        <begin position="1"/>
        <end position="18"/>
    </location>
</feature>
<reference evidence="2 3" key="1">
    <citation type="submission" date="2021-05" db="EMBL/GenBank/DDBJ databases">
        <title>Molecular characterization for Shewanella algae harboring chromosomal blaOXA-55-like strains isolated from clinical and environment sample.</title>
        <authorList>
            <person name="Ohama Y."/>
            <person name="Aoki K."/>
            <person name="Harada S."/>
            <person name="Moriya K."/>
            <person name="Ishii Y."/>
            <person name="Tateda K."/>
        </authorList>
    </citation>
    <scope>NUCLEOTIDE SEQUENCE [LARGE SCALE GENOMIC DNA]</scope>
    <source>
        <strain evidence="2 3">LMG 23746</strain>
    </source>
</reference>
<keyword evidence="3" id="KW-1185">Reference proteome</keyword>
<feature type="chain" id="PRO_5045041234" evidence="1">
    <location>
        <begin position="19"/>
        <end position="152"/>
    </location>
</feature>
<protein>
    <submittedName>
        <fullName evidence="2">Periplasmic protein</fullName>
    </submittedName>
</protein>
<proteinExistence type="predicted"/>
<accession>A0ABQ4PHA9</accession>
<name>A0ABQ4PHA9_9GAMM</name>
<evidence type="ECO:0000313" key="2">
    <source>
        <dbReference type="EMBL" id="GIU46809.1"/>
    </source>
</evidence>
<dbReference type="EMBL" id="BPFB01000018">
    <property type="protein sequence ID" value="GIU46809.1"/>
    <property type="molecule type" value="Genomic_DNA"/>
</dbReference>
<sequence>MKALVLVLSLLASVSAQAATLVVGDSLNTVELQDQHEQTLVVDQNTRIVLFSRGMKGGDIIKAALESLPQTEQAEGLVYVADISGMPSLIAKFVAIPQMQDLPFQIALDREGQVTQQWLGNKDSATVMHLQQLKIVAMTQVDTPEALVAAIK</sequence>
<dbReference type="Proteomes" id="UP000761574">
    <property type="component" value="Unassembled WGS sequence"/>
</dbReference>